<dbReference type="RefSeq" id="WP_126803083.1">
    <property type="nucleotide sequence ID" value="NZ_PIPL01000001.1"/>
</dbReference>
<keyword evidence="2" id="KW-1185">Reference proteome</keyword>
<evidence type="ECO:0000313" key="1">
    <source>
        <dbReference type="EMBL" id="RUO26270.1"/>
    </source>
</evidence>
<evidence type="ECO:0000313" key="2">
    <source>
        <dbReference type="Proteomes" id="UP000288293"/>
    </source>
</evidence>
<sequence length="299" mass="35108">MGTGMSVSSNKKLNYLTWRMHKDLNADEVKRWAKGAFYNLVGYMPNLKNPKTFNEKILWYRLNYDSLDLRRSVDKVEFKSYIKEKIGEGYTAELYGVWSDEEDFTFDDLPKSFVLKSTFSSASENIIFVDNKDKINRNELLYEMTEWLQPWNSSSKSFSNWYENSTPRIMAEEYLECTTGALVDYKIMCFNGTPKCLFTVSDRFKEKYLDFYDLAWNRLPFKRKFQCSPYPSPPPKNLSQMIEIAKLLSKPFPFVRVDFYEIGDKLYVGELTFSPGGGFEPFSPAEWDKKLGDWLELPI</sequence>
<protein>
    <submittedName>
        <fullName evidence="1">Glycosyl transferase</fullName>
    </submittedName>
</protein>
<dbReference type="InterPro" id="IPR029465">
    <property type="entry name" value="ATPgrasp_TupA"/>
</dbReference>
<comment type="caution">
    <text evidence="1">The sequence shown here is derived from an EMBL/GenBank/DDBJ whole genome shotgun (WGS) entry which is preliminary data.</text>
</comment>
<accession>A0A432W835</accession>
<gene>
    <name evidence="1" type="ORF">CWE09_06025</name>
</gene>
<dbReference type="OrthoDB" id="9791827at2"/>
<proteinExistence type="predicted"/>
<reference evidence="1 2" key="1">
    <citation type="journal article" date="2011" name="Front. Microbiol.">
        <title>Genomic signatures of strain selection and enhancement in Bacillus atrophaeus var. globigii, a historical biowarfare simulant.</title>
        <authorList>
            <person name="Gibbons H.S."/>
            <person name="Broomall S.M."/>
            <person name="McNew L.A."/>
            <person name="Daligault H."/>
            <person name="Chapman C."/>
            <person name="Bruce D."/>
            <person name="Karavis M."/>
            <person name="Krepps M."/>
            <person name="McGregor P.A."/>
            <person name="Hong C."/>
            <person name="Park K.H."/>
            <person name="Akmal A."/>
            <person name="Feldman A."/>
            <person name="Lin J.S."/>
            <person name="Chang W.E."/>
            <person name="Higgs B.W."/>
            <person name="Demirev P."/>
            <person name="Lindquist J."/>
            <person name="Liem A."/>
            <person name="Fochler E."/>
            <person name="Read T.D."/>
            <person name="Tapia R."/>
            <person name="Johnson S."/>
            <person name="Bishop-Lilly K.A."/>
            <person name="Detter C."/>
            <person name="Han C."/>
            <person name="Sozhamannan S."/>
            <person name="Rosenzweig C.N."/>
            <person name="Skowronski E.W."/>
        </authorList>
    </citation>
    <scope>NUCLEOTIDE SEQUENCE [LARGE SCALE GENOMIC DNA]</scope>
    <source>
        <strain evidence="1 2">MLST1</strain>
    </source>
</reference>
<keyword evidence="1" id="KW-0808">Transferase</keyword>
<organism evidence="1 2">
    <name type="scientific">Aliidiomarina minuta</name>
    <dbReference type="NCBI Taxonomy" id="880057"/>
    <lineage>
        <taxon>Bacteria</taxon>
        <taxon>Pseudomonadati</taxon>
        <taxon>Pseudomonadota</taxon>
        <taxon>Gammaproteobacteria</taxon>
        <taxon>Alteromonadales</taxon>
        <taxon>Idiomarinaceae</taxon>
        <taxon>Aliidiomarina</taxon>
    </lineage>
</organism>
<name>A0A432W835_9GAMM</name>
<dbReference type="AlphaFoldDB" id="A0A432W835"/>
<dbReference type="SUPFAM" id="SSF56059">
    <property type="entry name" value="Glutathione synthetase ATP-binding domain-like"/>
    <property type="match status" value="1"/>
</dbReference>
<dbReference type="EMBL" id="PIPL01000001">
    <property type="protein sequence ID" value="RUO26270.1"/>
    <property type="molecule type" value="Genomic_DNA"/>
</dbReference>
<dbReference type="GO" id="GO:0016740">
    <property type="term" value="F:transferase activity"/>
    <property type="evidence" value="ECO:0007669"/>
    <property type="project" value="UniProtKB-KW"/>
</dbReference>
<dbReference type="Proteomes" id="UP000288293">
    <property type="component" value="Unassembled WGS sequence"/>
</dbReference>
<dbReference type="Pfam" id="PF14305">
    <property type="entry name" value="ATPgrasp_TupA"/>
    <property type="match status" value="1"/>
</dbReference>